<evidence type="ECO:0000256" key="1">
    <source>
        <dbReference type="ARBA" id="ARBA00001946"/>
    </source>
</evidence>
<dbReference type="PANTHER" id="PTHR30001:SF1">
    <property type="entry name" value="RIBONUCLEASE E_G-LIKE PROTEIN, CHLOROPLASTIC"/>
    <property type="match status" value="1"/>
</dbReference>
<feature type="domain" description="S1 motif" evidence="11">
    <location>
        <begin position="22"/>
        <end position="100"/>
    </location>
</feature>
<organism evidence="12 13">
    <name type="scientific">Candidatus Protoclostridium stercorigallinarum</name>
    <dbReference type="NCBI Taxonomy" id="2838741"/>
    <lineage>
        <taxon>Bacteria</taxon>
        <taxon>Bacillati</taxon>
        <taxon>Bacillota</taxon>
        <taxon>Clostridia</taxon>
        <taxon>Candidatus Protoclostridium</taxon>
    </lineage>
</organism>
<comment type="caution">
    <text evidence="12">The sequence shown here is derived from an EMBL/GenBank/DDBJ whole genome shotgun (WGS) entry which is preliminary data.</text>
</comment>
<dbReference type="SUPFAM" id="SSF50249">
    <property type="entry name" value="Nucleic acid-binding proteins"/>
    <property type="match status" value="1"/>
</dbReference>
<dbReference type="PROSITE" id="PS50126">
    <property type="entry name" value="S1"/>
    <property type="match status" value="1"/>
</dbReference>
<evidence type="ECO:0000256" key="6">
    <source>
        <dbReference type="ARBA" id="ARBA00022759"/>
    </source>
</evidence>
<proteinExistence type="predicted"/>
<evidence type="ECO:0000313" key="12">
    <source>
        <dbReference type="EMBL" id="HIW02361.1"/>
    </source>
</evidence>
<reference evidence="12" key="2">
    <citation type="submission" date="2021-04" db="EMBL/GenBank/DDBJ databases">
        <authorList>
            <person name="Gilroy R."/>
        </authorList>
    </citation>
    <scope>NUCLEOTIDE SEQUENCE</scope>
    <source>
        <strain evidence="12">12435</strain>
    </source>
</reference>
<evidence type="ECO:0000256" key="3">
    <source>
        <dbReference type="ARBA" id="ARBA00022519"/>
    </source>
</evidence>
<keyword evidence="5" id="KW-0479">Metal-binding</keyword>
<dbReference type="AlphaFoldDB" id="A0A9D1TSA1"/>
<evidence type="ECO:0000313" key="13">
    <source>
        <dbReference type="Proteomes" id="UP000823990"/>
    </source>
</evidence>
<dbReference type="GO" id="GO:0003723">
    <property type="term" value="F:RNA binding"/>
    <property type="evidence" value="ECO:0007669"/>
    <property type="project" value="UniProtKB-KW"/>
</dbReference>
<evidence type="ECO:0000256" key="4">
    <source>
        <dbReference type="ARBA" id="ARBA00022722"/>
    </source>
</evidence>
<keyword evidence="6" id="KW-0255">Endonuclease</keyword>
<keyword evidence="2" id="KW-1003">Cell membrane</keyword>
<dbReference type="InterPro" id="IPR003029">
    <property type="entry name" value="S1_domain"/>
</dbReference>
<dbReference type="CDD" id="cd04453">
    <property type="entry name" value="S1_RNase_E"/>
    <property type="match status" value="1"/>
</dbReference>
<dbReference type="InterPro" id="IPR019307">
    <property type="entry name" value="RNA-bd_AU-1/RNase_E/G"/>
</dbReference>
<dbReference type="GO" id="GO:0006364">
    <property type="term" value="P:rRNA processing"/>
    <property type="evidence" value="ECO:0007669"/>
    <property type="project" value="TreeGrafter"/>
</dbReference>
<dbReference type="Gene3D" id="2.40.50.140">
    <property type="entry name" value="Nucleic acid-binding proteins"/>
    <property type="match status" value="1"/>
</dbReference>
<evidence type="ECO:0000256" key="8">
    <source>
        <dbReference type="ARBA" id="ARBA00022842"/>
    </source>
</evidence>
<dbReference type="GO" id="GO:0016787">
    <property type="term" value="F:hydrolase activity"/>
    <property type="evidence" value="ECO:0007669"/>
    <property type="project" value="UniProtKB-KW"/>
</dbReference>
<evidence type="ECO:0000256" key="2">
    <source>
        <dbReference type="ARBA" id="ARBA00022475"/>
    </source>
</evidence>
<keyword evidence="8" id="KW-0460">Magnesium</keyword>
<dbReference type="GO" id="GO:0046872">
    <property type="term" value="F:metal ion binding"/>
    <property type="evidence" value="ECO:0007669"/>
    <property type="project" value="UniProtKB-KW"/>
</dbReference>
<evidence type="ECO:0000256" key="10">
    <source>
        <dbReference type="ARBA" id="ARBA00023136"/>
    </source>
</evidence>
<dbReference type="PANTHER" id="PTHR30001">
    <property type="entry name" value="RIBONUCLEASE"/>
    <property type="match status" value="1"/>
</dbReference>
<comment type="cofactor">
    <cofactor evidence="1">
        <name>Mg(2+)</name>
        <dbReference type="ChEBI" id="CHEBI:18420"/>
    </cofactor>
</comment>
<dbReference type="EMBL" id="DXHS01000058">
    <property type="protein sequence ID" value="HIW02361.1"/>
    <property type="molecule type" value="Genomic_DNA"/>
</dbReference>
<dbReference type="GO" id="GO:0004519">
    <property type="term" value="F:endonuclease activity"/>
    <property type="evidence" value="ECO:0007669"/>
    <property type="project" value="UniProtKB-KW"/>
</dbReference>
<keyword evidence="7" id="KW-0378">Hydrolase</keyword>
<dbReference type="InterPro" id="IPR004659">
    <property type="entry name" value="RNase_E/G"/>
</dbReference>
<keyword evidence="10" id="KW-0472">Membrane</keyword>
<gene>
    <name evidence="12" type="ORF">H9892_03395</name>
</gene>
<evidence type="ECO:0000256" key="5">
    <source>
        <dbReference type="ARBA" id="ARBA00022723"/>
    </source>
</evidence>
<dbReference type="GO" id="GO:0005737">
    <property type="term" value="C:cytoplasm"/>
    <property type="evidence" value="ECO:0007669"/>
    <property type="project" value="TreeGrafter"/>
</dbReference>
<accession>A0A9D1TSA1</accession>
<evidence type="ECO:0000256" key="7">
    <source>
        <dbReference type="ARBA" id="ARBA00022801"/>
    </source>
</evidence>
<keyword evidence="3" id="KW-0997">Cell inner membrane</keyword>
<dbReference type="NCBIfam" id="TIGR00757">
    <property type="entry name" value="RNaseEG"/>
    <property type="match status" value="1"/>
</dbReference>
<dbReference type="Proteomes" id="UP000823990">
    <property type="component" value="Unassembled WGS sequence"/>
</dbReference>
<dbReference type="Pfam" id="PF10150">
    <property type="entry name" value="RNase_E_G"/>
    <property type="match status" value="1"/>
</dbReference>
<keyword evidence="4" id="KW-0540">Nuclease</keyword>
<evidence type="ECO:0000259" key="11">
    <source>
        <dbReference type="PROSITE" id="PS50126"/>
    </source>
</evidence>
<protein>
    <submittedName>
        <fullName evidence="12">Rne/Rng family ribonuclease</fullName>
    </submittedName>
</protein>
<reference evidence="12" key="1">
    <citation type="journal article" date="2021" name="PeerJ">
        <title>Extensive microbial diversity within the chicken gut microbiome revealed by metagenomics and culture.</title>
        <authorList>
            <person name="Gilroy R."/>
            <person name="Ravi A."/>
            <person name="Getino M."/>
            <person name="Pursley I."/>
            <person name="Horton D.L."/>
            <person name="Alikhan N.F."/>
            <person name="Baker D."/>
            <person name="Gharbi K."/>
            <person name="Hall N."/>
            <person name="Watson M."/>
            <person name="Adriaenssens E.M."/>
            <person name="Foster-Nyarko E."/>
            <person name="Jarju S."/>
            <person name="Secka A."/>
            <person name="Antonio M."/>
            <person name="Oren A."/>
            <person name="Chaudhuri R.R."/>
            <person name="La Ragione R."/>
            <person name="Hildebrand F."/>
            <person name="Pallen M.J."/>
        </authorList>
    </citation>
    <scope>NUCLEOTIDE SEQUENCE</scope>
    <source>
        <strain evidence="12">12435</strain>
    </source>
</reference>
<dbReference type="InterPro" id="IPR012340">
    <property type="entry name" value="NA-bd_OB-fold"/>
</dbReference>
<name>A0A9D1TSA1_9FIRM</name>
<evidence type="ECO:0000256" key="9">
    <source>
        <dbReference type="ARBA" id="ARBA00022884"/>
    </source>
</evidence>
<sequence>MIENGKLSELYSESAEERQTSGNIYKGRVTDVVDGLQSAFVDIGLSRTGFWYIDETLDHKSVLGEQNALPHRISAKKGDYVMVQAIKEGTELKGPKLSSNISIPGHFVVYLYNLPFVGVSNKITSPTLRDKLTELLKGLAPEGGGFIARTNCLTATREEIEQEARFLIKAGERIQQRWEETDGVALIHNEGNILYRTIRDMLSDTTESIVCNNERMAEDIRQMVEVFCPYFRGTVEFYDKEEDIYDYYDIGEDMSVIYSPRAELPSGGFLMIEKTEALTAIDVNTGKFIGTDNREDTVYRTNLEAVKEIARQLRLRNIGGIIVVDFIDMADPEHKISVVEAMKNELFFDRVKTRVLDMSGLGLVEITRKKVGKELGSISQGKCPYCGGTGFLLVDAYVSRRIKYNLKKLFMNHDVSIALIFAHPVLAKHMIEHKAFSQECSSGIWSHKRIYVVPDESMDFAASRVVSGMGGVPSNAELLT</sequence>
<dbReference type="GO" id="GO:0004540">
    <property type="term" value="F:RNA nuclease activity"/>
    <property type="evidence" value="ECO:0007669"/>
    <property type="project" value="InterPro"/>
</dbReference>
<keyword evidence="9" id="KW-0694">RNA-binding</keyword>